<keyword evidence="7" id="KW-0966">Cell projection</keyword>
<dbReference type="PANTHER" id="PTHR42792">
    <property type="entry name" value="FLAGELLIN"/>
    <property type="match status" value="1"/>
</dbReference>
<dbReference type="InterPro" id="IPR046358">
    <property type="entry name" value="Flagellin_C"/>
</dbReference>
<feature type="domain" description="Flagellin N-terminal" evidence="5">
    <location>
        <begin position="6"/>
        <end position="138"/>
    </location>
</feature>
<dbReference type="Gene3D" id="1.20.1330.10">
    <property type="entry name" value="f41 fragment of flagellin, N-terminal domain"/>
    <property type="match status" value="1"/>
</dbReference>
<evidence type="ECO:0000313" key="8">
    <source>
        <dbReference type="Proteomes" id="UP000659496"/>
    </source>
</evidence>
<dbReference type="InterPro" id="IPR001029">
    <property type="entry name" value="Flagellin_N"/>
</dbReference>
<dbReference type="SUPFAM" id="SSF64518">
    <property type="entry name" value="Phase 1 flagellin"/>
    <property type="match status" value="1"/>
</dbReference>
<evidence type="ECO:0000256" key="3">
    <source>
        <dbReference type="ARBA" id="ARBA00023143"/>
    </source>
</evidence>
<accession>A0ABR8PLC6</accession>
<dbReference type="InterPro" id="IPR001492">
    <property type="entry name" value="Flagellin"/>
</dbReference>
<keyword evidence="3 4" id="KW-0975">Bacterial flagellum</keyword>
<evidence type="ECO:0000313" key="7">
    <source>
        <dbReference type="EMBL" id="MBD7908981.1"/>
    </source>
</evidence>
<proteinExistence type="inferred from homology"/>
<evidence type="ECO:0000256" key="2">
    <source>
        <dbReference type="ARBA" id="ARBA00020110"/>
    </source>
</evidence>
<dbReference type="Pfam" id="PF00700">
    <property type="entry name" value="Flagellin_C"/>
    <property type="match status" value="1"/>
</dbReference>
<reference evidence="7 8" key="1">
    <citation type="submission" date="2020-08" db="EMBL/GenBank/DDBJ databases">
        <title>A Genomic Blueprint of the Chicken Gut Microbiome.</title>
        <authorList>
            <person name="Gilroy R."/>
            <person name="Ravi A."/>
            <person name="Getino M."/>
            <person name="Pursley I."/>
            <person name="Horton D.L."/>
            <person name="Alikhan N.-F."/>
            <person name="Baker D."/>
            <person name="Gharbi K."/>
            <person name="Hall N."/>
            <person name="Watson M."/>
            <person name="Adriaenssens E.M."/>
            <person name="Foster-Nyarko E."/>
            <person name="Jarju S."/>
            <person name="Secka A."/>
            <person name="Antonio M."/>
            <person name="Oren A."/>
            <person name="Chaudhuri R."/>
            <person name="La Ragione R.M."/>
            <person name="Hildebrand F."/>
            <person name="Pallen M.J."/>
        </authorList>
    </citation>
    <scope>NUCLEOTIDE SEQUENCE [LARGE SCALE GENOMIC DNA]</scope>
    <source>
        <strain evidence="7 8">Sa3CUA8</strain>
    </source>
</reference>
<dbReference type="PRINTS" id="PR00207">
    <property type="entry name" value="FLAGELLIN"/>
</dbReference>
<comment type="function">
    <text evidence="4">Flagellin is the subunit protein which polymerizes to form the filaments of bacterial flagella.</text>
</comment>
<dbReference type="Pfam" id="PF00669">
    <property type="entry name" value="Flagellin_N"/>
    <property type="match status" value="1"/>
</dbReference>
<dbReference type="Proteomes" id="UP000659496">
    <property type="component" value="Unassembled WGS sequence"/>
</dbReference>
<name>A0ABR8PLC6_9BACL</name>
<evidence type="ECO:0000259" key="6">
    <source>
        <dbReference type="Pfam" id="PF00700"/>
    </source>
</evidence>
<dbReference type="RefSeq" id="WP_191690675.1">
    <property type="nucleotide sequence ID" value="NZ_JACSQY010000009.1"/>
</dbReference>
<protein>
    <recommendedName>
        <fullName evidence="2 4">Flagellin</fullName>
    </recommendedName>
</protein>
<comment type="subcellular location">
    <subcellularLocation>
        <location evidence="4">Secreted</location>
    </subcellularLocation>
    <subcellularLocation>
        <location evidence="4">Bacterial flagellum</location>
    </subcellularLocation>
</comment>
<evidence type="ECO:0000256" key="4">
    <source>
        <dbReference type="RuleBase" id="RU362073"/>
    </source>
</evidence>
<keyword evidence="8" id="KW-1185">Reference proteome</keyword>
<keyword evidence="7" id="KW-0969">Cilium</keyword>
<organism evidence="7 8">
    <name type="scientific">Sporosarcina gallistercoris</name>
    <dbReference type="NCBI Taxonomy" id="2762245"/>
    <lineage>
        <taxon>Bacteria</taxon>
        <taxon>Bacillati</taxon>
        <taxon>Bacillota</taxon>
        <taxon>Bacilli</taxon>
        <taxon>Bacillales</taxon>
        <taxon>Caryophanaceae</taxon>
        <taxon>Sporosarcina</taxon>
    </lineage>
</organism>
<comment type="caution">
    <text evidence="7">The sequence shown here is derived from an EMBL/GenBank/DDBJ whole genome shotgun (WGS) entry which is preliminary data.</text>
</comment>
<dbReference type="PANTHER" id="PTHR42792:SF2">
    <property type="entry name" value="FLAGELLIN"/>
    <property type="match status" value="1"/>
</dbReference>
<dbReference type="EMBL" id="JACSQY010000009">
    <property type="protein sequence ID" value="MBD7908981.1"/>
    <property type="molecule type" value="Genomic_DNA"/>
</dbReference>
<comment type="similarity">
    <text evidence="1 4">Belongs to the bacterial flagellin family.</text>
</comment>
<evidence type="ECO:0000259" key="5">
    <source>
        <dbReference type="Pfam" id="PF00669"/>
    </source>
</evidence>
<sequence length="269" mass="28973">MRINSHEQIQMAANRGVRNDKQIEKSLRHLGSGLKIATSADNAAGSAISETMRAQIRGISQAQRNMQDGLSVLESSNEGMNNVNGLLQRARELAVQSANGTFTDADRVASGLELEQIFAAIDDTADKLEFNTKKILGENSELTLQVGGNAAQHMKISLFDVHTDAIGLSGATLATQENAEKLISTIDDALGTVTGYLAKIGAQMESLEHHLSNAGVFEVNLNKSLSLLEDADMAREMMDFVGADIRKKGDELLIKHVNSTLQESLGLLK</sequence>
<keyword evidence="4" id="KW-0964">Secreted</keyword>
<keyword evidence="7" id="KW-0282">Flagellum</keyword>
<evidence type="ECO:0000256" key="1">
    <source>
        <dbReference type="ARBA" id="ARBA00005709"/>
    </source>
</evidence>
<gene>
    <name evidence="7" type="ORF">H9659_11665</name>
</gene>
<feature type="domain" description="Flagellin C-terminal" evidence="6">
    <location>
        <begin position="184"/>
        <end position="263"/>
    </location>
</feature>